<name>A0A7J7L7A1_9MAGN</name>
<comment type="caution">
    <text evidence="6">The sequence shown here is derived from an EMBL/GenBank/DDBJ whole genome shotgun (WGS) entry which is preliminary data.</text>
</comment>
<feature type="region of interest" description="Disordered" evidence="4">
    <location>
        <begin position="1"/>
        <end position="34"/>
    </location>
</feature>
<reference evidence="6 7" key="1">
    <citation type="journal article" date="2020" name="IScience">
        <title>Genome Sequencing of the Endangered Kingdonia uniflora (Circaeasteraceae, Ranunculales) Reveals Potential Mechanisms of Evolutionary Specialization.</title>
        <authorList>
            <person name="Sun Y."/>
            <person name="Deng T."/>
            <person name="Zhang A."/>
            <person name="Moore M.J."/>
            <person name="Landis J.B."/>
            <person name="Lin N."/>
            <person name="Zhang H."/>
            <person name="Zhang X."/>
            <person name="Huang J."/>
            <person name="Zhang X."/>
            <person name="Sun H."/>
            <person name="Wang H."/>
        </authorList>
    </citation>
    <scope>NUCLEOTIDE SEQUENCE [LARGE SCALE GENOMIC DNA]</scope>
    <source>
        <strain evidence="6">TB1705</strain>
        <tissue evidence="6">Leaf</tissue>
    </source>
</reference>
<dbReference type="PROSITE" id="PS51795">
    <property type="entry name" value="ZF_FLZ"/>
    <property type="match status" value="1"/>
</dbReference>
<evidence type="ECO:0000313" key="6">
    <source>
        <dbReference type="EMBL" id="KAF6138429.1"/>
    </source>
</evidence>
<protein>
    <recommendedName>
        <fullName evidence="5">FLZ-type domain-containing protein</fullName>
    </recommendedName>
</protein>
<gene>
    <name evidence="6" type="ORF">GIB67_028001</name>
</gene>
<dbReference type="GO" id="GO:0046872">
    <property type="term" value="F:metal ion binding"/>
    <property type="evidence" value="ECO:0007669"/>
    <property type="project" value="UniProtKB-KW"/>
</dbReference>
<evidence type="ECO:0000256" key="2">
    <source>
        <dbReference type="ARBA" id="ARBA00022723"/>
    </source>
</evidence>
<feature type="region of interest" description="Disordered" evidence="4">
    <location>
        <begin position="118"/>
        <end position="148"/>
    </location>
</feature>
<evidence type="ECO:0000256" key="4">
    <source>
        <dbReference type="SAM" id="MobiDB-lite"/>
    </source>
</evidence>
<accession>A0A7J7L7A1</accession>
<dbReference type="InterPro" id="IPR044533">
    <property type="entry name" value="FLZ1/2/3"/>
</dbReference>
<dbReference type="Proteomes" id="UP000541444">
    <property type="component" value="Unassembled WGS sequence"/>
</dbReference>
<evidence type="ECO:0000256" key="1">
    <source>
        <dbReference type="ARBA" id="ARBA00009374"/>
    </source>
</evidence>
<evidence type="ECO:0000256" key="3">
    <source>
        <dbReference type="PROSITE-ProRule" id="PRU01131"/>
    </source>
</evidence>
<organism evidence="6 7">
    <name type="scientific">Kingdonia uniflora</name>
    <dbReference type="NCBI Taxonomy" id="39325"/>
    <lineage>
        <taxon>Eukaryota</taxon>
        <taxon>Viridiplantae</taxon>
        <taxon>Streptophyta</taxon>
        <taxon>Embryophyta</taxon>
        <taxon>Tracheophyta</taxon>
        <taxon>Spermatophyta</taxon>
        <taxon>Magnoliopsida</taxon>
        <taxon>Ranunculales</taxon>
        <taxon>Circaeasteraceae</taxon>
        <taxon>Kingdonia</taxon>
    </lineage>
</organism>
<dbReference type="InterPro" id="IPR007650">
    <property type="entry name" value="Zf-FLZ_dom"/>
</dbReference>
<evidence type="ECO:0000313" key="7">
    <source>
        <dbReference type="Proteomes" id="UP000541444"/>
    </source>
</evidence>
<proteinExistence type="inferred from homology"/>
<feature type="zinc finger region" description="FLZ-type" evidence="3">
    <location>
        <begin position="68"/>
        <end position="122"/>
    </location>
</feature>
<evidence type="ECO:0000259" key="5">
    <source>
        <dbReference type="PROSITE" id="PS51795"/>
    </source>
</evidence>
<dbReference type="AlphaFoldDB" id="A0A7J7L7A1"/>
<dbReference type="PANTHER" id="PTHR46057:SF13">
    <property type="entry name" value="FLZ-TYPE DOMAIN-CONTAINING PROTEIN"/>
    <property type="match status" value="1"/>
</dbReference>
<feature type="domain" description="FLZ-type" evidence="5">
    <location>
        <begin position="68"/>
        <end position="122"/>
    </location>
</feature>
<dbReference type="PANTHER" id="PTHR46057">
    <property type="entry name" value="FCS-LIKE ZINC FINGER 1-RELATED"/>
    <property type="match status" value="1"/>
</dbReference>
<dbReference type="EMBL" id="JACGCM010002579">
    <property type="protein sequence ID" value="KAF6138429.1"/>
    <property type="molecule type" value="Genomic_DNA"/>
</dbReference>
<dbReference type="Pfam" id="PF04570">
    <property type="entry name" value="zf-FLZ"/>
    <property type="match status" value="1"/>
</dbReference>
<keyword evidence="7" id="KW-1185">Reference proteome</keyword>
<sequence length="233" mass="26781">MESSMRKPRFIETETEEDTVGVSGNNPHRHPCFSRSQSMLTRSRSSYGSLTSSSPRLYNLGFDHHQPRLLESCFLCNKRICDNDNIFMYSLTKYSVFSSNGDTPFCTEECRQEQIEMDAEKEEEKKRSVPTLKSFRKDHNRNSSPENRQGVDLMVLMEMCSKRKLKRYSFMAAGGASSEAWFIAEKKEANRCSPVLTKVSSFGYENVLIVGSGYEVNKFSDFVDRFVRIMDGQ</sequence>
<keyword evidence="2" id="KW-0479">Metal-binding</keyword>
<comment type="similarity">
    <text evidence="1">Belongs to the FLZ family.</text>
</comment>